<dbReference type="PANTHER" id="PTHR11607:SF3">
    <property type="entry name" value="LYSOSOMAL ALPHA-MANNOSIDASE"/>
    <property type="match status" value="1"/>
</dbReference>
<dbReference type="InterPro" id="IPR027291">
    <property type="entry name" value="Glyco_hydro_38_N_sf"/>
</dbReference>
<gene>
    <name evidence="2" type="ORF">NQ315_004623</name>
</gene>
<protein>
    <recommendedName>
        <fullName evidence="1">Glycoside hydrolase family 38 N-terminal domain-containing protein</fullName>
    </recommendedName>
</protein>
<evidence type="ECO:0000259" key="1">
    <source>
        <dbReference type="Pfam" id="PF01074"/>
    </source>
</evidence>
<dbReference type="PANTHER" id="PTHR11607">
    <property type="entry name" value="ALPHA-MANNOSIDASE"/>
    <property type="match status" value="1"/>
</dbReference>
<dbReference type="AlphaFoldDB" id="A0AAV8VN39"/>
<dbReference type="Pfam" id="PF01074">
    <property type="entry name" value="Glyco_hydro_38N"/>
    <property type="match status" value="1"/>
</dbReference>
<reference evidence="2 3" key="1">
    <citation type="journal article" date="2023" name="Insect Mol. Biol.">
        <title>Genome sequencing provides insights into the evolution of gene families encoding plant cell wall-degrading enzymes in longhorned beetles.</title>
        <authorList>
            <person name="Shin N.R."/>
            <person name="Okamura Y."/>
            <person name="Kirsch R."/>
            <person name="Pauchet Y."/>
        </authorList>
    </citation>
    <scope>NUCLEOTIDE SEQUENCE [LARGE SCALE GENOMIC DNA]</scope>
    <source>
        <strain evidence="2">EAD_L_NR</strain>
    </source>
</reference>
<dbReference type="EMBL" id="JANEYG010000049">
    <property type="protein sequence ID" value="KAJ8915811.1"/>
    <property type="molecule type" value="Genomic_DNA"/>
</dbReference>
<dbReference type="InterPro" id="IPR000602">
    <property type="entry name" value="Glyco_hydro_38_N"/>
</dbReference>
<name>A0AAV8VN39_9CUCU</name>
<evidence type="ECO:0000313" key="2">
    <source>
        <dbReference type="EMBL" id="KAJ8915811.1"/>
    </source>
</evidence>
<dbReference type="GO" id="GO:0004559">
    <property type="term" value="F:alpha-mannosidase activity"/>
    <property type="evidence" value="ECO:0007669"/>
    <property type="project" value="InterPro"/>
</dbReference>
<comment type="caution">
    <text evidence="2">The sequence shown here is derived from an EMBL/GenBank/DDBJ whole genome shotgun (WGS) entry which is preliminary data.</text>
</comment>
<feature type="domain" description="Glycoside hydrolase family 38 N-terminal" evidence="1">
    <location>
        <begin position="50"/>
        <end position="164"/>
    </location>
</feature>
<dbReference type="GO" id="GO:0005764">
    <property type="term" value="C:lysosome"/>
    <property type="evidence" value="ECO:0007669"/>
    <property type="project" value="TreeGrafter"/>
</dbReference>
<dbReference type="GO" id="GO:0006013">
    <property type="term" value="P:mannose metabolic process"/>
    <property type="evidence" value="ECO:0007669"/>
    <property type="project" value="InterPro"/>
</dbReference>
<evidence type="ECO:0000313" key="3">
    <source>
        <dbReference type="Proteomes" id="UP001159042"/>
    </source>
</evidence>
<dbReference type="InterPro" id="IPR011330">
    <property type="entry name" value="Glyco_hydro/deAcase_b/a-brl"/>
</dbReference>
<sequence length="281" mass="32414">MLSEVYNMHDLSPLTTDRWCNPRKMSFHAQSDGYKCTSHKCNQLDKNKINVHLIPHSHDDVGWLKTVEEYYYGRNDSIHNVGVQYIIDSVLQALKRDSSRRFIQVETAFFWKWWIKQNENKQKEFKAFVENGQIEMVGGGWSMNDEACTNYQSTINQFTWGLRRRVNSILSFKTAHAPDSCPSALMRFGPIREPDESICLKALAPIGVHNKRYGSVSKPYHTGRTNRLYLVWIPRYVGIVEGNVVADTLDNGWKGSSISVYRTRPSSGSIQFHHVSYEDLS</sequence>
<dbReference type="Gene3D" id="3.20.110.10">
    <property type="entry name" value="Glycoside hydrolase 38, N terminal domain"/>
    <property type="match status" value="1"/>
</dbReference>
<organism evidence="2 3">
    <name type="scientific">Exocentrus adspersus</name>
    <dbReference type="NCBI Taxonomy" id="1586481"/>
    <lineage>
        <taxon>Eukaryota</taxon>
        <taxon>Metazoa</taxon>
        <taxon>Ecdysozoa</taxon>
        <taxon>Arthropoda</taxon>
        <taxon>Hexapoda</taxon>
        <taxon>Insecta</taxon>
        <taxon>Pterygota</taxon>
        <taxon>Neoptera</taxon>
        <taxon>Endopterygota</taxon>
        <taxon>Coleoptera</taxon>
        <taxon>Polyphaga</taxon>
        <taxon>Cucujiformia</taxon>
        <taxon>Chrysomeloidea</taxon>
        <taxon>Cerambycidae</taxon>
        <taxon>Lamiinae</taxon>
        <taxon>Acanthocinini</taxon>
        <taxon>Exocentrus</taxon>
    </lineage>
</organism>
<keyword evidence="3" id="KW-1185">Reference proteome</keyword>
<proteinExistence type="predicted"/>
<dbReference type="SUPFAM" id="SSF88713">
    <property type="entry name" value="Glycoside hydrolase/deacetylase"/>
    <property type="match status" value="1"/>
</dbReference>
<accession>A0AAV8VN39</accession>
<dbReference type="InterPro" id="IPR050843">
    <property type="entry name" value="Glycosyl_Hydrlase_38"/>
</dbReference>
<dbReference type="Proteomes" id="UP001159042">
    <property type="component" value="Unassembled WGS sequence"/>
</dbReference>